<evidence type="ECO:0000313" key="3">
    <source>
        <dbReference type="EMBL" id="BBC36232.1"/>
    </source>
</evidence>
<keyword evidence="2" id="KW-0732">Signal</keyword>
<proteinExistence type="predicted"/>
<evidence type="ECO:0008006" key="5">
    <source>
        <dbReference type="Google" id="ProtNLM"/>
    </source>
</evidence>
<feature type="chain" id="PRO_5046413602" description="Secreted protein" evidence="2">
    <location>
        <begin position="26"/>
        <end position="96"/>
    </location>
</feature>
<dbReference type="EMBL" id="AP018448">
    <property type="protein sequence ID" value="BBC36232.1"/>
    <property type="molecule type" value="Genomic_DNA"/>
</dbReference>
<dbReference type="RefSeq" id="WP_286256498.1">
    <property type="nucleotide sequence ID" value="NZ_AP018448.1"/>
</dbReference>
<protein>
    <recommendedName>
        <fullName evidence="5">Secreted protein</fullName>
    </recommendedName>
</protein>
<feature type="compositionally biased region" description="Low complexity" evidence="1">
    <location>
        <begin position="83"/>
        <end position="96"/>
    </location>
</feature>
<feature type="signal peptide" evidence="2">
    <location>
        <begin position="1"/>
        <end position="25"/>
    </location>
</feature>
<keyword evidence="4" id="KW-1185">Reference proteome</keyword>
<feature type="region of interest" description="Disordered" evidence="1">
    <location>
        <begin position="74"/>
        <end position="96"/>
    </location>
</feature>
<evidence type="ECO:0000256" key="1">
    <source>
        <dbReference type="SAM" id="MobiDB-lite"/>
    </source>
</evidence>
<feature type="compositionally biased region" description="Low complexity" evidence="1">
    <location>
        <begin position="19"/>
        <end position="29"/>
    </location>
</feature>
<name>A0ABM7FGP3_9ACTN</name>
<gene>
    <name evidence="3" type="ORF">SGFS_075260</name>
</gene>
<accession>A0ABM7FGP3</accession>
<sequence>MKSLTAAAVVAGSMAIAGAATPAHAHNTADLTRPSLTGAMETTPENSLDVVPMRHQSNELDTENKDSVLHAVKGTTTSLNSRGGPTQLLGGLPLQR</sequence>
<evidence type="ECO:0000256" key="2">
    <source>
        <dbReference type="SAM" id="SignalP"/>
    </source>
</evidence>
<reference evidence="3 4" key="1">
    <citation type="journal article" date="2010" name="ChemBioChem">
        <title>Cloning and characterization of the biosynthetic gene cluster of 16-membered macrolide antibiotic FD-891: involvement of a dual functional cytochrome P450 monooxygenase catalyzing epoxidation and hydroxylation.</title>
        <authorList>
            <person name="Kudo F."/>
            <person name="Motegi A."/>
            <person name="Mizoue K."/>
            <person name="Eguchi T."/>
        </authorList>
    </citation>
    <scope>NUCLEOTIDE SEQUENCE [LARGE SCALE GENOMIC DNA]</scope>
    <source>
        <strain evidence="3 4">A-8890</strain>
    </source>
</reference>
<reference evidence="3 4" key="2">
    <citation type="journal article" date="2023" name="ChemBioChem">
        <title>Acyltransferase Domain Exchange between Two Independent Type I Polyketide Synthases in the Same Producer Strain of Macrolide Antibiotics.</title>
        <authorList>
            <person name="Kudo F."/>
            <person name="Kishikawa K."/>
            <person name="Tsuboi K."/>
            <person name="Kido T."/>
            <person name="Usui T."/>
            <person name="Hashimoto J."/>
            <person name="Shin-Ya K."/>
            <person name="Miyanaga A."/>
            <person name="Eguchi T."/>
        </authorList>
    </citation>
    <scope>NUCLEOTIDE SEQUENCE [LARGE SCALE GENOMIC DNA]</scope>
    <source>
        <strain evidence="3 4">A-8890</strain>
    </source>
</reference>
<organism evidence="3 4">
    <name type="scientific">Streptomyces graminofaciens</name>
    <dbReference type="NCBI Taxonomy" id="68212"/>
    <lineage>
        <taxon>Bacteria</taxon>
        <taxon>Bacillati</taxon>
        <taxon>Actinomycetota</taxon>
        <taxon>Actinomycetes</taxon>
        <taxon>Kitasatosporales</taxon>
        <taxon>Streptomycetaceae</taxon>
        <taxon>Streptomyces</taxon>
    </lineage>
</organism>
<dbReference type="Proteomes" id="UP001321542">
    <property type="component" value="Chromosome"/>
</dbReference>
<feature type="region of interest" description="Disordered" evidence="1">
    <location>
        <begin position="19"/>
        <end position="47"/>
    </location>
</feature>
<evidence type="ECO:0000313" key="4">
    <source>
        <dbReference type="Proteomes" id="UP001321542"/>
    </source>
</evidence>